<dbReference type="EMBL" id="BMVG01000001">
    <property type="protein sequence ID" value="GHD99608.1"/>
    <property type="molecule type" value="Genomic_DNA"/>
</dbReference>
<keyword evidence="2" id="KW-1185">Reference proteome</keyword>
<sequence length="79" mass="8633">MLRRRVPGPLGHTAVFVVMTLWRGVGGLKGKRGAATGLPYRVHERGLKGLRGAEGQVYDQGRRVGRTIDRGQTGLRVLL</sequence>
<dbReference type="Proteomes" id="UP000655443">
    <property type="component" value="Unassembled WGS sequence"/>
</dbReference>
<dbReference type="AlphaFoldDB" id="A0A918YCZ5"/>
<protein>
    <submittedName>
        <fullName evidence="1">Uncharacterized protein</fullName>
    </submittedName>
</protein>
<name>A0A918YCZ5_9ACTN</name>
<evidence type="ECO:0000313" key="1">
    <source>
        <dbReference type="EMBL" id="GHD99608.1"/>
    </source>
</evidence>
<comment type="caution">
    <text evidence="1">The sequence shown here is derived from an EMBL/GenBank/DDBJ whole genome shotgun (WGS) entry which is preliminary data.</text>
</comment>
<organism evidence="1 2">
    <name type="scientific">Streptomyces alanosinicus</name>
    <dbReference type="NCBI Taxonomy" id="68171"/>
    <lineage>
        <taxon>Bacteria</taxon>
        <taxon>Bacillati</taxon>
        <taxon>Actinomycetota</taxon>
        <taxon>Actinomycetes</taxon>
        <taxon>Kitasatosporales</taxon>
        <taxon>Streptomycetaceae</taxon>
        <taxon>Streptomyces</taxon>
    </lineage>
</organism>
<evidence type="ECO:0000313" key="2">
    <source>
        <dbReference type="Proteomes" id="UP000655443"/>
    </source>
</evidence>
<reference evidence="1" key="1">
    <citation type="journal article" date="2014" name="Int. J. Syst. Evol. Microbiol.">
        <title>Complete genome sequence of Corynebacterium casei LMG S-19264T (=DSM 44701T), isolated from a smear-ripened cheese.</title>
        <authorList>
            <consortium name="US DOE Joint Genome Institute (JGI-PGF)"/>
            <person name="Walter F."/>
            <person name="Albersmeier A."/>
            <person name="Kalinowski J."/>
            <person name="Ruckert C."/>
        </authorList>
    </citation>
    <scope>NUCLEOTIDE SEQUENCE</scope>
    <source>
        <strain evidence="1">JCM 4714</strain>
    </source>
</reference>
<accession>A0A918YCZ5</accession>
<gene>
    <name evidence="1" type="ORF">GCM10010339_11600</name>
</gene>
<proteinExistence type="predicted"/>
<reference evidence="1" key="2">
    <citation type="submission" date="2020-09" db="EMBL/GenBank/DDBJ databases">
        <authorList>
            <person name="Sun Q."/>
            <person name="Ohkuma M."/>
        </authorList>
    </citation>
    <scope>NUCLEOTIDE SEQUENCE</scope>
    <source>
        <strain evidence="1">JCM 4714</strain>
    </source>
</reference>